<dbReference type="RefSeq" id="WP_183339445.1">
    <property type="nucleotide sequence ID" value="NZ_JACHNU010000001.1"/>
</dbReference>
<name>A0A840IAS1_9ACTN</name>
<dbReference type="SUPFAM" id="SSF46785">
    <property type="entry name" value="Winged helix' DNA-binding domain"/>
    <property type="match status" value="1"/>
</dbReference>
<keyword evidence="1" id="KW-0805">Transcription regulation</keyword>
<dbReference type="NCBIfam" id="TIGR02431">
    <property type="entry name" value="pcaR_pcaU"/>
    <property type="match status" value="1"/>
</dbReference>
<dbReference type="GO" id="GO:0003677">
    <property type="term" value="F:DNA binding"/>
    <property type="evidence" value="ECO:0007669"/>
    <property type="project" value="UniProtKB-KW"/>
</dbReference>
<dbReference type="InterPro" id="IPR012794">
    <property type="entry name" value="PcaR_PcaU"/>
</dbReference>
<dbReference type="GO" id="GO:0045893">
    <property type="term" value="P:positive regulation of DNA-templated transcription"/>
    <property type="evidence" value="ECO:0007669"/>
    <property type="project" value="InterPro"/>
</dbReference>
<dbReference type="InterPro" id="IPR050707">
    <property type="entry name" value="HTH_MetabolicPath_Reg"/>
</dbReference>
<dbReference type="EMBL" id="JACHNU010000001">
    <property type="protein sequence ID" value="MBB4661351.1"/>
    <property type="molecule type" value="Genomic_DNA"/>
</dbReference>
<evidence type="ECO:0000259" key="6">
    <source>
        <dbReference type="PROSITE" id="PS51078"/>
    </source>
</evidence>
<dbReference type="Pfam" id="PF01614">
    <property type="entry name" value="IclR_C"/>
    <property type="match status" value="1"/>
</dbReference>
<evidence type="ECO:0000256" key="1">
    <source>
        <dbReference type="ARBA" id="ARBA00023015"/>
    </source>
</evidence>
<dbReference type="PROSITE" id="PS51077">
    <property type="entry name" value="HTH_ICLR"/>
    <property type="match status" value="1"/>
</dbReference>
<comment type="caution">
    <text evidence="7">The sequence shown here is derived from an EMBL/GenBank/DDBJ whole genome shotgun (WGS) entry which is preliminary data.</text>
</comment>
<feature type="domain" description="HTH iclR-type" evidence="5">
    <location>
        <begin position="24"/>
        <end position="84"/>
    </location>
</feature>
<accession>A0A840IAS1</accession>
<dbReference type="InterPro" id="IPR005471">
    <property type="entry name" value="Tscrpt_reg_IclR_N"/>
</dbReference>
<dbReference type="SUPFAM" id="SSF55781">
    <property type="entry name" value="GAF domain-like"/>
    <property type="match status" value="1"/>
</dbReference>
<organism evidence="7 8">
    <name type="scientific">Conexibacter arvalis</name>
    <dbReference type="NCBI Taxonomy" id="912552"/>
    <lineage>
        <taxon>Bacteria</taxon>
        <taxon>Bacillati</taxon>
        <taxon>Actinomycetota</taxon>
        <taxon>Thermoleophilia</taxon>
        <taxon>Solirubrobacterales</taxon>
        <taxon>Conexibacteraceae</taxon>
        <taxon>Conexibacter</taxon>
    </lineage>
</organism>
<sequence>MTDVAPERPDGAAPAPAPRSRDFVQSVDRALAIIRSFGPQTPSQTVTQIATATGLTRAAARRFLLTLSELGYVASDGRQFSLTPRVLELGYAYLSSLTLPEVAQRHIEQLVADVQDSSEVSILDGDDVVYVAKATGPAIMTADVNVGSRMPAAATSMGRVLLAALPDDQLDAYLARARLEQHLPSTVTDPAKLRELLVCIRRGGYAVVEGELEEGLLAISVPIHDRSGRTVAAINVSTHVARRTREEAERVLLPALRRAASAIEADLAR</sequence>
<gene>
    <name evidence="7" type="ORF">BDZ31_000924</name>
</gene>
<dbReference type="Gene3D" id="1.10.10.10">
    <property type="entry name" value="Winged helix-like DNA-binding domain superfamily/Winged helix DNA-binding domain"/>
    <property type="match status" value="1"/>
</dbReference>
<dbReference type="PANTHER" id="PTHR30136">
    <property type="entry name" value="HELIX-TURN-HELIX TRANSCRIPTIONAL REGULATOR, ICLR FAMILY"/>
    <property type="match status" value="1"/>
</dbReference>
<keyword evidence="8" id="KW-1185">Reference proteome</keyword>
<keyword evidence="2" id="KW-0238">DNA-binding</keyword>
<evidence type="ECO:0000313" key="8">
    <source>
        <dbReference type="Proteomes" id="UP000585272"/>
    </source>
</evidence>
<dbReference type="AlphaFoldDB" id="A0A840IAS1"/>
<protein>
    <submittedName>
        <fullName evidence="7">IclR family pca regulon transcriptional regulator</fullName>
    </submittedName>
</protein>
<dbReference type="InterPro" id="IPR014757">
    <property type="entry name" value="Tscrpt_reg_IclR_C"/>
</dbReference>
<proteinExistence type="predicted"/>
<dbReference type="PANTHER" id="PTHR30136:SF34">
    <property type="entry name" value="TRANSCRIPTIONAL REGULATOR"/>
    <property type="match status" value="1"/>
</dbReference>
<dbReference type="GO" id="GO:0003700">
    <property type="term" value="F:DNA-binding transcription factor activity"/>
    <property type="evidence" value="ECO:0007669"/>
    <property type="project" value="TreeGrafter"/>
</dbReference>
<dbReference type="GO" id="GO:0046278">
    <property type="term" value="P:3,4-dihydroxybenzoate metabolic process"/>
    <property type="evidence" value="ECO:0007669"/>
    <property type="project" value="InterPro"/>
</dbReference>
<dbReference type="InterPro" id="IPR036388">
    <property type="entry name" value="WH-like_DNA-bd_sf"/>
</dbReference>
<dbReference type="InterPro" id="IPR029016">
    <property type="entry name" value="GAF-like_dom_sf"/>
</dbReference>
<evidence type="ECO:0000256" key="2">
    <source>
        <dbReference type="ARBA" id="ARBA00023125"/>
    </source>
</evidence>
<feature type="region of interest" description="Disordered" evidence="4">
    <location>
        <begin position="1"/>
        <end position="20"/>
    </location>
</feature>
<keyword evidence="3" id="KW-0804">Transcription</keyword>
<feature type="domain" description="IclR-ED" evidence="6">
    <location>
        <begin position="85"/>
        <end position="269"/>
    </location>
</feature>
<dbReference type="PROSITE" id="PS51078">
    <property type="entry name" value="ICLR_ED"/>
    <property type="match status" value="1"/>
</dbReference>
<dbReference type="Gene3D" id="3.30.450.40">
    <property type="match status" value="1"/>
</dbReference>
<dbReference type="Pfam" id="PF09339">
    <property type="entry name" value="HTH_IclR"/>
    <property type="match status" value="1"/>
</dbReference>
<dbReference type="SMART" id="SM00346">
    <property type="entry name" value="HTH_ICLR"/>
    <property type="match status" value="1"/>
</dbReference>
<dbReference type="GO" id="GO:0045892">
    <property type="term" value="P:negative regulation of DNA-templated transcription"/>
    <property type="evidence" value="ECO:0007669"/>
    <property type="project" value="TreeGrafter"/>
</dbReference>
<feature type="compositionally biased region" description="Basic and acidic residues" evidence="4">
    <location>
        <begin position="1"/>
        <end position="10"/>
    </location>
</feature>
<dbReference type="Proteomes" id="UP000585272">
    <property type="component" value="Unassembled WGS sequence"/>
</dbReference>
<reference evidence="7 8" key="1">
    <citation type="submission" date="2020-08" db="EMBL/GenBank/DDBJ databases">
        <title>Genomic Encyclopedia of Archaeal and Bacterial Type Strains, Phase II (KMG-II): from individual species to whole genera.</title>
        <authorList>
            <person name="Goeker M."/>
        </authorList>
    </citation>
    <scope>NUCLEOTIDE SEQUENCE [LARGE SCALE GENOMIC DNA]</scope>
    <source>
        <strain evidence="7 8">DSM 23288</strain>
    </source>
</reference>
<evidence type="ECO:0000313" key="7">
    <source>
        <dbReference type="EMBL" id="MBB4661351.1"/>
    </source>
</evidence>
<evidence type="ECO:0000259" key="5">
    <source>
        <dbReference type="PROSITE" id="PS51077"/>
    </source>
</evidence>
<dbReference type="InterPro" id="IPR036390">
    <property type="entry name" value="WH_DNA-bd_sf"/>
</dbReference>
<evidence type="ECO:0000256" key="4">
    <source>
        <dbReference type="SAM" id="MobiDB-lite"/>
    </source>
</evidence>
<evidence type="ECO:0000256" key="3">
    <source>
        <dbReference type="ARBA" id="ARBA00023163"/>
    </source>
</evidence>